<dbReference type="NCBIfam" id="TIGR03344">
    <property type="entry name" value="VI_effect_Hcp1"/>
    <property type="match status" value="1"/>
</dbReference>
<proteinExistence type="predicted"/>
<dbReference type="SUPFAM" id="SSF141452">
    <property type="entry name" value="Hcp1-like"/>
    <property type="match status" value="1"/>
</dbReference>
<reference evidence="2" key="1">
    <citation type="submission" date="2018-11" db="EMBL/GenBank/DDBJ databases">
        <authorList>
            <consortium name="PulseNet: The National Subtyping Network for Foodborne Disease Surveillance"/>
            <person name="Tarr C.L."/>
            <person name="Trees E."/>
            <person name="Katz L.S."/>
            <person name="Carleton-Romer H.A."/>
            <person name="Stroika S."/>
            <person name="Kucerova Z."/>
            <person name="Roache K.F."/>
            <person name="Sabol A.L."/>
            <person name="Besser J."/>
            <person name="Gerner-Smidt P."/>
        </authorList>
    </citation>
    <scope>NUCLEOTIDE SEQUENCE [LARGE SCALE GENOMIC DNA]</scope>
    <source>
        <strain evidence="2">PNUSAS059688</strain>
    </source>
</reference>
<dbReference type="Pfam" id="PF05638">
    <property type="entry name" value="T6SS_HCP"/>
    <property type="match status" value="1"/>
</dbReference>
<evidence type="ECO:0000313" key="2">
    <source>
        <dbReference type="EMBL" id="MHI22300.1"/>
    </source>
</evidence>
<dbReference type="InterPro" id="IPR008514">
    <property type="entry name" value="T6SS_Hcp"/>
</dbReference>
<accession>A0A3J5VAL0</accession>
<dbReference type="AlphaFoldDB" id="A0A3J5VAL0"/>
<organism evidence="2">
    <name type="scientific">Salmonella enterica</name>
    <name type="common">Salmonella choleraesuis</name>
    <dbReference type="NCBI Taxonomy" id="28901"/>
    <lineage>
        <taxon>Bacteria</taxon>
        <taxon>Pseudomonadati</taxon>
        <taxon>Pseudomonadota</taxon>
        <taxon>Gammaproteobacteria</taxon>
        <taxon>Enterobacterales</taxon>
        <taxon>Enterobacteriaceae</taxon>
        <taxon>Salmonella</taxon>
    </lineage>
</organism>
<dbReference type="PANTHER" id="PTHR34319">
    <property type="entry name" value="MAJOR EXPORTED PROTEIN"/>
    <property type="match status" value="1"/>
</dbReference>
<feature type="domain" description="T6SS Phospholipase effector Tle1-like catalytic" evidence="1">
    <location>
        <begin position="369"/>
        <end position="453"/>
    </location>
</feature>
<dbReference type="Gene3D" id="2.30.110.20">
    <property type="entry name" value="Hcp1-like"/>
    <property type="match status" value="1"/>
</dbReference>
<gene>
    <name evidence="2" type="primary">hcp</name>
    <name evidence="2" type="ORF">EEM47_10530</name>
</gene>
<dbReference type="EMBL" id="ROVY01000028">
    <property type="protein sequence ID" value="MHI22300.1"/>
    <property type="molecule type" value="Genomic_DNA"/>
</dbReference>
<comment type="caution">
    <text evidence="2">The sequence shown here is derived from an EMBL/GenBank/DDBJ whole genome shotgun (WGS) entry which is preliminary data.</text>
</comment>
<dbReference type="InterPro" id="IPR052947">
    <property type="entry name" value="T6SS_Hcp1_domain"/>
</dbReference>
<dbReference type="Proteomes" id="UP000885364">
    <property type="component" value="Unassembled WGS sequence"/>
</dbReference>
<protein>
    <submittedName>
        <fullName evidence="2">Type VI secretion system tube protein Hcp</fullName>
    </submittedName>
</protein>
<evidence type="ECO:0000259" key="1">
    <source>
        <dbReference type="Pfam" id="PF09994"/>
    </source>
</evidence>
<sequence>MGNLIYLTLEGNIQGQISAGCSSQASVGNRHQLGHENAIFVFSLTQAESGSKGDIHHHGLHFCKLLDKSSPLLSNAINNNERLKMTFDIYRINRYGRMEKYYLIELRGATIQAISLQSKMNDMDYEYITVDYDYILCRHLIAGTEFDYLLTPDNDAHLFPAVQKTMLPADPPERKVTLVLGIFFDGTGNNAVNTRNMLEALTAQHFDINDPDAESILTRNASEKMGVSGIGAGSYLGYYTNIHWLNESYEQTFPPDGGYTQGAVYVEGIGTRAGEPDNPIGLGLGTAETGIIAKTDEAVAQLAKAIDATLALLQGKFVVDKLLFDIFGFSRGAAAARHFANRIQSEDRAIINAISAGMGKISYRGAPAGKTRFLGIMDTVAAVGTLANGLDPHSADTGNVNIHLRPGVAQKVFHLTALHECRYNFALNSVAPAWPELALPGVHSDIGGGYLPQLREDLFLTRPQVDTLPQNQSGAQSHIYPQTMAQLQVLEHSPAIMPIIRTNAITPEVWEDDFAPPDRYSQPQKRAFAALTLRHRIVSFDWSKVALRVMVDAATEAGAVFMNVEKIFKYQLPDELKPFCEHARLMGKAARQHVAATGFAPEDVDIIARKYIHCSAHWNAVELKQSGELQGGASASETISFVNRPDKNWIRTIYNMDGKKR</sequence>
<name>A0A3J5VAL0_SALER</name>
<dbReference type="InterPro" id="IPR018712">
    <property type="entry name" value="Tle1-like_cat"/>
</dbReference>
<dbReference type="PANTHER" id="PTHR34319:SF7">
    <property type="entry name" value="HNH ENDONUCLEASE DOMAIN-CONTAINING PROTEIN"/>
    <property type="match status" value="1"/>
</dbReference>
<dbReference type="InterPro" id="IPR036624">
    <property type="entry name" value="Hcp1-lik_sf"/>
</dbReference>
<dbReference type="Pfam" id="PF09994">
    <property type="entry name" value="T6SS_Tle1-like_cat"/>
    <property type="match status" value="1"/>
</dbReference>